<accession>A0AA95ND86</accession>
<evidence type="ECO:0000313" key="2">
    <source>
        <dbReference type="Proteomes" id="UP001177769"/>
    </source>
</evidence>
<dbReference type="RefSeq" id="WP_285234015.1">
    <property type="nucleotide sequence ID" value="NZ_CP116346.1"/>
</dbReference>
<keyword evidence="2" id="KW-1185">Reference proteome</keyword>
<evidence type="ECO:0000313" key="1">
    <source>
        <dbReference type="EMBL" id="WIT12912.1"/>
    </source>
</evidence>
<reference evidence="1" key="1">
    <citation type="submission" date="2023-01" db="EMBL/GenBank/DDBJ databases">
        <title>Whole genome sequence of Paucibacter sp. S2-9 isolated from pond sediment.</title>
        <authorList>
            <person name="Jung J.Y."/>
        </authorList>
    </citation>
    <scope>NUCLEOTIDE SEQUENCE</scope>
    <source>
        <strain evidence="1">S2-9</strain>
    </source>
</reference>
<sequence length="64" mass="6979">MTPVDETVAAMVAALSDDLYELWNERAGVREHDGGQSRELAEAMALIDVIRICPAEAMACWANT</sequence>
<name>A0AA95ND86_9BURK</name>
<organism evidence="1 2">
    <name type="scientific">Paucibacter sediminis</name>
    <dbReference type="NCBI Taxonomy" id="3019553"/>
    <lineage>
        <taxon>Bacteria</taxon>
        <taxon>Pseudomonadati</taxon>
        <taxon>Pseudomonadota</taxon>
        <taxon>Betaproteobacteria</taxon>
        <taxon>Burkholderiales</taxon>
        <taxon>Sphaerotilaceae</taxon>
        <taxon>Roseateles</taxon>
    </lineage>
</organism>
<dbReference type="Proteomes" id="UP001177769">
    <property type="component" value="Chromosome"/>
</dbReference>
<dbReference type="AlphaFoldDB" id="A0AA95ND86"/>
<proteinExistence type="predicted"/>
<dbReference type="EMBL" id="CP116346">
    <property type="protein sequence ID" value="WIT12912.1"/>
    <property type="molecule type" value="Genomic_DNA"/>
</dbReference>
<protein>
    <submittedName>
        <fullName evidence="1">Uncharacterized protein</fullName>
    </submittedName>
</protein>
<gene>
    <name evidence="1" type="ORF">PFX98_04700</name>
</gene>
<dbReference type="KEGG" id="pais:PFX98_04700"/>